<feature type="domain" description="Thiamine phosphate synthase/TenI" evidence="13">
    <location>
        <begin position="7"/>
        <end position="183"/>
    </location>
</feature>
<dbReference type="PANTHER" id="PTHR20857">
    <property type="entry name" value="THIAMINE-PHOSPHATE PYROPHOSPHORYLASE"/>
    <property type="match status" value="1"/>
</dbReference>
<dbReference type="NCBIfam" id="TIGR00693">
    <property type="entry name" value="thiE"/>
    <property type="match status" value="1"/>
</dbReference>
<reference evidence="14" key="1">
    <citation type="submission" date="2020-01" db="EMBL/GenBank/DDBJ databases">
        <authorList>
            <person name="Meier V. D."/>
            <person name="Meier V D."/>
        </authorList>
    </citation>
    <scope>NUCLEOTIDE SEQUENCE</scope>
    <source>
        <strain evidence="14">HLG_WM_MAG_12</strain>
    </source>
</reference>
<dbReference type="EMBL" id="CACVAW010000023">
    <property type="protein sequence ID" value="CAA6806567.1"/>
    <property type="molecule type" value="Genomic_DNA"/>
</dbReference>
<dbReference type="GO" id="GO:0009228">
    <property type="term" value="P:thiamine biosynthetic process"/>
    <property type="evidence" value="ECO:0007669"/>
    <property type="project" value="UniProtKB-KW"/>
</dbReference>
<comment type="function">
    <text evidence="1 10">Condenses 4-methyl-5-(beta-hydroxyethyl)thiazole monophosphate (THZ-P) and 2-methyl-4-amino-5-hydroxymethyl pyrimidine pyrophosphate (HMP-PP) to form thiamine monophosphate (TMP).</text>
</comment>
<feature type="binding site" evidence="10">
    <location>
        <position position="136"/>
    </location>
    <ligand>
        <name>4-amino-2-methyl-5-(diphosphooxymethyl)pyrimidine</name>
        <dbReference type="ChEBI" id="CHEBI:57841"/>
    </ligand>
</feature>
<keyword evidence="6 10" id="KW-0784">Thiamine biosynthesis</keyword>
<dbReference type="PANTHER" id="PTHR20857:SF23">
    <property type="entry name" value="THIAMINE BIOSYNTHETIC BIFUNCTIONAL ENZYME"/>
    <property type="match status" value="1"/>
</dbReference>
<comment type="pathway">
    <text evidence="2 10 12">Cofactor biosynthesis; thiamine diphosphate biosynthesis; thiamine phosphate from 4-amino-2-methyl-5-diphosphomethylpyrimidine and 4-methyl-5-(2-phosphoethyl)-thiazole: step 1/1.</text>
</comment>
<dbReference type="GO" id="GO:0009229">
    <property type="term" value="P:thiamine diphosphate biosynthetic process"/>
    <property type="evidence" value="ECO:0007669"/>
    <property type="project" value="UniProtKB-UniRule"/>
</dbReference>
<comment type="catalytic activity">
    <reaction evidence="9 10 11">
        <text>2-[(2R,5Z)-2-carboxy-4-methylthiazol-5(2H)-ylidene]ethyl phosphate + 4-amino-2-methyl-5-(diphosphooxymethyl)pyrimidine + 2 H(+) = thiamine phosphate + CO2 + diphosphate</text>
        <dbReference type="Rhea" id="RHEA:47844"/>
        <dbReference type="ChEBI" id="CHEBI:15378"/>
        <dbReference type="ChEBI" id="CHEBI:16526"/>
        <dbReference type="ChEBI" id="CHEBI:33019"/>
        <dbReference type="ChEBI" id="CHEBI:37575"/>
        <dbReference type="ChEBI" id="CHEBI:57841"/>
        <dbReference type="ChEBI" id="CHEBI:62899"/>
        <dbReference type="EC" id="2.5.1.3"/>
    </reaction>
</comment>
<evidence type="ECO:0000256" key="11">
    <source>
        <dbReference type="RuleBase" id="RU003826"/>
    </source>
</evidence>
<evidence type="ECO:0000256" key="2">
    <source>
        <dbReference type="ARBA" id="ARBA00005165"/>
    </source>
</evidence>
<comment type="catalytic activity">
    <reaction evidence="8 10 11">
        <text>2-(2-carboxy-4-methylthiazol-5-yl)ethyl phosphate + 4-amino-2-methyl-5-(diphosphooxymethyl)pyrimidine + 2 H(+) = thiamine phosphate + CO2 + diphosphate</text>
        <dbReference type="Rhea" id="RHEA:47848"/>
        <dbReference type="ChEBI" id="CHEBI:15378"/>
        <dbReference type="ChEBI" id="CHEBI:16526"/>
        <dbReference type="ChEBI" id="CHEBI:33019"/>
        <dbReference type="ChEBI" id="CHEBI:37575"/>
        <dbReference type="ChEBI" id="CHEBI:57841"/>
        <dbReference type="ChEBI" id="CHEBI:62890"/>
        <dbReference type="EC" id="2.5.1.3"/>
    </reaction>
</comment>
<evidence type="ECO:0000256" key="7">
    <source>
        <dbReference type="ARBA" id="ARBA00047334"/>
    </source>
</evidence>
<feature type="binding site" evidence="10">
    <location>
        <begin position="180"/>
        <end position="181"/>
    </location>
    <ligand>
        <name>2-[(2R,5Z)-2-carboxy-4-methylthiazol-5(2H)-ylidene]ethyl phosphate</name>
        <dbReference type="ChEBI" id="CHEBI:62899"/>
    </ligand>
</feature>
<feature type="binding site" evidence="10">
    <location>
        <position position="69"/>
    </location>
    <ligand>
        <name>Mg(2+)</name>
        <dbReference type="ChEBI" id="CHEBI:18420"/>
    </ligand>
</feature>
<proteinExistence type="inferred from homology"/>
<evidence type="ECO:0000256" key="10">
    <source>
        <dbReference type="HAMAP-Rule" id="MF_00097"/>
    </source>
</evidence>
<feature type="binding site" evidence="10">
    <location>
        <position position="68"/>
    </location>
    <ligand>
        <name>4-amino-2-methyl-5-(diphosphooxymethyl)pyrimidine</name>
        <dbReference type="ChEBI" id="CHEBI:57841"/>
    </ligand>
</feature>
<dbReference type="InterPro" id="IPR036206">
    <property type="entry name" value="ThiamineP_synth_sf"/>
</dbReference>
<evidence type="ECO:0000313" key="14">
    <source>
        <dbReference type="EMBL" id="CAA6806567.1"/>
    </source>
</evidence>
<evidence type="ECO:0000259" key="13">
    <source>
        <dbReference type="Pfam" id="PF02581"/>
    </source>
</evidence>
<keyword evidence="4 10" id="KW-0479">Metal-binding</keyword>
<name>A0A6S6SML1_9BACT</name>
<evidence type="ECO:0000256" key="3">
    <source>
        <dbReference type="ARBA" id="ARBA00022679"/>
    </source>
</evidence>
<dbReference type="InterPro" id="IPR034291">
    <property type="entry name" value="TMP_synthase"/>
</dbReference>
<sequence length="201" mass="22477">MKNNLGLYGVLPDIKDEEMLIYMVKQSIKAGIKIIQYRNKTSKTSEIKNIAQKLCNICQKQGVLFIVNDRVDLASEINADGVHIGGDDISIEKAREILEDKIIGVSCYGDISRAKEMQEKGADYIAFGAVFTSPTKPKAKSINLDILKTKFDIPVCVIGGISSGNIWKLKEYNIDMYAVITDIYKDKNISENIRRLKNAII</sequence>
<gene>
    <name evidence="10" type="primary">thiE</name>
    <name evidence="14" type="ORF">HELGO_WM13636</name>
</gene>
<dbReference type="InterPro" id="IPR013785">
    <property type="entry name" value="Aldolase_TIM"/>
</dbReference>
<feature type="binding site" evidence="10">
    <location>
        <begin position="36"/>
        <end position="40"/>
    </location>
    <ligand>
        <name>4-amino-2-methyl-5-(diphosphooxymethyl)pyrimidine</name>
        <dbReference type="ChEBI" id="CHEBI:57841"/>
    </ligand>
</feature>
<dbReference type="FunFam" id="3.20.20.70:FF:000096">
    <property type="entry name" value="Thiamine-phosphate synthase"/>
    <property type="match status" value="1"/>
</dbReference>
<dbReference type="InterPro" id="IPR022998">
    <property type="entry name" value="ThiamineP_synth_TenI"/>
</dbReference>
<comment type="similarity">
    <text evidence="10 11">Belongs to the thiamine-phosphate synthase family.</text>
</comment>
<keyword evidence="3 10" id="KW-0808">Transferase</keyword>
<dbReference type="GO" id="GO:0005737">
    <property type="term" value="C:cytoplasm"/>
    <property type="evidence" value="ECO:0007669"/>
    <property type="project" value="TreeGrafter"/>
</dbReference>
<feature type="binding site" evidence="10">
    <location>
        <begin position="133"/>
        <end position="135"/>
    </location>
    <ligand>
        <name>2-[(2R,5Z)-2-carboxy-4-methylthiazol-5(2H)-ylidene]ethyl phosphate</name>
        <dbReference type="ChEBI" id="CHEBI:62899"/>
    </ligand>
</feature>
<dbReference type="AlphaFoldDB" id="A0A6S6SML1"/>
<dbReference type="EC" id="2.5.1.3" evidence="10"/>
<keyword evidence="5 10" id="KW-0460">Magnesium</keyword>
<evidence type="ECO:0000256" key="5">
    <source>
        <dbReference type="ARBA" id="ARBA00022842"/>
    </source>
</evidence>
<dbReference type="UniPathway" id="UPA00060">
    <property type="reaction ID" value="UER00141"/>
</dbReference>
<feature type="binding site" evidence="10">
    <location>
        <position position="160"/>
    </location>
    <ligand>
        <name>2-[(2R,5Z)-2-carboxy-4-methylthiazol-5(2H)-ylidene]ethyl phosphate</name>
        <dbReference type="ChEBI" id="CHEBI:62899"/>
    </ligand>
</feature>
<evidence type="ECO:0000256" key="8">
    <source>
        <dbReference type="ARBA" id="ARBA00047851"/>
    </source>
</evidence>
<evidence type="ECO:0000256" key="4">
    <source>
        <dbReference type="ARBA" id="ARBA00022723"/>
    </source>
</evidence>
<dbReference type="GO" id="GO:0000287">
    <property type="term" value="F:magnesium ion binding"/>
    <property type="evidence" value="ECO:0007669"/>
    <property type="project" value="UniProtKB-UniRule"/>
</dbReference>
<organism evidence="14">
    <name type="scientific">uncultured Campylobacterales bacterium</name>
    <dbReference type="NCBI Taxonomy" id="352960"/>
    <lineage>
        <taxon>Bacteria</taxon>
        <taxon>Pseudomonadati</taxon>
        <taxon>Campylobacterota</taxon>
        <taxon>Epsilonproteobacteria</taxon>
        <taxon>Campylobacterales</taxon>
        <taxon>environmental samples</taxon>
    </lineage>
</organism>
<dbReference type="HAMAP" id="MF_00097">
    <property type="entry name" value="TMP_synthase"/>
    <property type="match status" value="1"/>
</dbReference>
<evidence type="ECO:0000256" key="12">
    <source>
        <dbReference type="RuleBase" id="RU004253"/>
    </source>
</evidence>
<dbReference type="GO" id="GO:0004789">
    <property type="term" value="F:thiamine-phosphate diphosphorylase activity"/>
    <property type="evidence" value="ECO:0007669"/>
    <property type="project" value="UniProtKB-UniRule"/>
</dbReference>
<feature type="binding site" evidence="10">
    <location>
        <position position="88"/>
    </location>
    <ligand>
        <name>Mg(2+)</name>
        <dbReference type="ChEBI" id="CHEBI:18420"/>
    </ligand>
</feature>
<dbReference type="SUPFAM" id="SSF51391">
    <property type="entry name" value="Thiamin phosphate synthase"/>
    <property type="match status" value="1"/>
</dbReference>
<evidence type="ECO:0000256" key="9">
    <source>
        <dbReference type="ARBA" id="ARBA00047883"/>
    </source>
</evidence>
<dbReference type="Pfam" id="PF02581">
    <property type="entry name" value="TMP-TENI"/>
    <property type="match status" value="1"/>
</dbReference>
<accession>A0A6S6SML1</accession>
<comment type="catalytic activity">
    <reaction evidence="7 10 11">
        <text>4-methyl-5-(2-phosphooxyethyl)-thiazole + 4-amino-2-methyl-5-(diphosphooxymethyl)pyrimidine + H(+) = thiamine phosphate + diphosphate</text>
        <dbReference type="Rhea" id="RHEA:22328"/>
        <dbReference type="ChEBI" id="CHEBI:15378"/>
        <dbReference type="ChEBI" id="CHEBI:33019"/>
        <dbReference type="ChEBI" id="CHEBI:37575"/>
        <dbReference type="ChEBI" id="CHEBI:57841"/>
        <dbReference type="ChEBI" id="CHEBI:58296"/>
        <dbReference type="EC" id="2.5.1.3"/>
    </reaction>
</comment>
<protein>
    <recommendedName>
        <fullName evidence="10">Thiamine-phosphate synthase</fullName>
        <shortName evidence="10">TP synthase</shortName>
        <shortName evidence="10">TPS</shortName>
        <ecNumber evidence="10">2.5.1.3</ecNumber>
    </recommendedName>
    <alternativeName>
        <fullName evidence="10">Thiamine-phosphate pyrophosphorylase</fullName>
        <shortName evidence="10">TMP pyrophosphorylase</shortName>
        <shortName evidence="10">TMP-PPase</shortName>
    </alternativeName>
</protein>
<comment type="cofactor">
    <cofactor evidence="10">
        <name>Mg(2+)</name>
        <dbReference type="ChEBI" id="CHEBI:18420"/>
    </cofactor>
    <text evidence="10">Binds 1 Mg(2+) ion per subunit.</text>
</comment>
<evidence type="ECO:0000256" key="1">
    <source>
        <dbReference type="ARBA" id="ARBA00003814"/>
    </source>
</evidence>
<dbReference type="CDD" id="cd00564">
    <property type="entry name" value="TMP_TenI"/>
    <property type="match status" value="1"/>
</dbReference>
<dbReference type="Gene3D" id="3.20.20.70">
    <property type="entry name" value="Aldolase class I"/>
    <property type="match status" value="1"/>
</dbReference>
<evidence type="ECO:0000256" key="6">
    <source>
        <dbReference type="ARBA" id="ARBA00022977"/>
    </source>
</evidence>
<feature type="binding site" evidence="10">
    <location>
        <position position="106"/>
    </location>
    <ligand>
        <name>4-amino-2-methyl-5-(diphosphooxymethyl)pyrimidine</name>
        <dbReference type="ChEBI" id="CHEBI:57841"/>
    </ligand>
</feature>